<dbReference type="GO" id="GO:0005829">
    <property type="term" value="C:cytosol"/>
    <property type="evidence" value="ECO:0007669"/>
    <property type="project" value="TreeGrafter"/>
</dbReference>
<dbReference type="PANTHER" id="PTHR10972:SF200">
    <property type="entry name" value="OXYSTEROL-BINDING PROTEIN-RELATED PROTEIN 9"/>
    <property type="match status" value="1"/>
</dbReference>
<proteinExistence type="predicted"/>
<reference evidence="1" key="1">
    <citation type="submission" date="2023-07" db="EMBL/GenBank/DDBJ databases">
        <title>Chromosome-level genome assembly of Artemia franciscana.</title>
        <authorList>
            <person name="Jo E."/>
        </authorList>
    </citation>
    <scope>NUCLEOTIDE SEQUENCE</scope>
    <source>
        <tissue evidence="1">Whole body</tissue>
    </source>
</reference>
<accession>A0AA88LI79</accession>
<dbReference type="Proteomes" id="UP001187531">
    <property type="component" value="Unassembled WGS sequence"/>
</dbReference>
<dbReference type="GO" id="GO:0016020">
    <property type="term" value="C:membrane"/>
    <property type="evidence" value="ECO:0007669"/>
    <property type="project" value="TreeGrafter"/>
</dbReference>
<dbReference type="SUPFAM" id="SSF144000">
    <property type="entry name" value="Oxysterol-binding protein-like"/>
    <property type="match status" value="1"/>
</dbReference>
<protein>
    <submittedName>
        <fullName evidence="1">Uncharacterized protein</fullName>
    </submittedName>
</protein>
<comment type="caution">
    <text evidence="1">The sequence shown here is derived from an EMBL/GenBank/DDBJ whole genome shotgun (WGS) entry which is preliminary data.</text>
</comment>
<evidence type="ECO:0000313" key="1">
    <source>
        <dbReference type="EMBL" id="KAK2728069.1"/>
    </source>
</evidence>
<dbReference type="GO" id="GO:0005794">
    <property type="term" value="C:Golgi apparatus"/>
    <property type="evidence" value="ECO:0007669"/>
    <property type="project" value="TreeGrafter"/>
</dbReference>
<keyword evidence="2" id="KW-1185">Reference proteome</keyword>
<gene>
    <name evidence="1" type="ORF">QYM36_008520</name>
</gene>
<sequence length="126" mass="14347">MIQVVRWYLSAFHAGRRSEVAKKPYNPILGETFQCWWDVPDLNVDKSEPAKDGPVPWCSKQQLAFIAEQVSLIPLVKESSATKVCLDLTPPIEEFEYQKNSQQKWEKVPSVLQILCNLTGVLTSQL</sequence>
<dbReference type="InterPro" id="IPR037239">
    <property type="entry name" value="OSBP_sf"/>
</dbReference>
<dbReference type="PANTHER" id="PTHR10972">
    <property type="entry name" value="OXYSTEROL-BINDING PROTEIN-RELATED"/>
    <property type="match status" value="1"/>
</dbReference>
<dbReference type="EMBL" id="JAVRJZ010000001">
    <property type="protein sequence ID" value="KAK2728069.1"/>
    <property type="molecule type" value="Genomic_DNA"/>
</dbReference>
<organism evidence="1 2">
    <name type="scientific">Artemia franciscana</name>
    <name type="common">Brine shrimp</name>
    <name type="synonym">Artemia sanfranciscana</name>
    <dbReference type="NCBI Taxonomy" id="6661"/>
    <lineage>
        <taxon>Eukaryota</taxon>
        <taxon>Metazoa</taxon>
        <taxon>Ecdysozoa</taxon>
        <taxon>Arthropoda</taxon>
        <taxon>Crustacea</taxon>
        <taxon>Branchiopoda</taxon>
        <taxon>Anostraca</taxon>
        <taxon>Artemiidae</taxon>
        <taxon>Artemia</taxon>
    </lineage>
</organism>
<dbReference type="AlphaFoldDB" id="A0AA88LI79"/>
<dbReference type="Pfam" id="PF01237">
    <property type="entry name" value="Oxysterol_BP"/>
    <property type="match status" value="1"/>
</dbReference>
<evidence type="ECO:0000313" key="2">
    <source>
        <dbReference type="Proteomes" id="UP001187531"/>
    </source>
</evidence>
<name>A0AA88LI79_ARTSF</name>
<dbReference type="InterPro" id="IPR000648">
    <property type="entry name" value="Oxysterol-bd"/>
</dbReference>
<dbReference type="Gene3D" id="1.10.287.2720">
    <property type="match status" value="1"/>
</dbReference>
<dbReference type="GO" id="GO:0032934">
    <property type="term" value="F:sterol binding"/>
    <property type="evidence" value="ECO:0007669"/>
    <property type="project" value="TreeGrafter"/>
</dbReference>